<evidence type="ECO:0000313" key="1">
    <source>
        <dbReference type="EMBL" id="STV31494.1"/>
    </source>
</evidence>
<gene>
    <name evidence="1" type="ORF">NCTC204_05414</name>
</gene>
<proteinExistence type="predicted"/>
<reference evidence="1 2" key="1">
    <citation type="submission" date="2018-06" db="EMBL/GenBank/DDBJ databases">
        <authorList>
            <consortium name="Pathogen Informatics"/>
            <person name="Doyle S."/>
        </authorList>
    </citation>
    <scope>NUCLEOTIDE SEQUENCE [LARGE SCALE GENOMIC DNA]</scope>
    <source>
        <strain evidence="1 2">NCTC204</strain>
    </source>
</reference>
<dbReference type="Proteomes" id="UP000255192">
    <property type="component" value="Unassembled WGS sequence"/>
</dbReference>
<sequence>MLFIARLFHPPSIRILRLSAPLFDIPETAPSAGGLLRHGAGHCAANLGAGRQPLHKGAIVHQPGKGAEGDPAAHCLRRLQRVVITDVRNVVAAGQQLLAQ</sequence>
<evidence type="ECO:0000313" key="2">
    <source>
        <dbReference type="Proteomes" id="UP000255192"/>
    </source>
</evidence>
<dbReference type="EMBL" id="UGMD01000002">
    <property type="protein sequence ID" value="STV31494.1"/>
    <property type="molecule type" value="Genomic_DNA"/>
</dbReference>
<protein>
    <submittedName>
        <fullName evidence="1">Uncharacterized protein</fullName>
    </submittedName>
</protein>
<organism evidence="1 2">
    <name type="scientific">Klebsiella pneumoniae</name>
    <dbReference type="NCBI Taxonomy" id="573"/>
    <lineage>
        <taxon>Bacteria</taxon>
        <taxon>Pseudomonadati</taxon>
        <taxon>Pseudomonadota</taxon>
        <taxon>Gammaproteobacteria</taxon>
        <taxon>Enterobacterales</taxon>
        <taxon>Enterobacteriaceae</taxon>
        <taxon>Klebsiella/Raoultella group</taxon>
        <taxon>Klebsiella</taxon>
        <taxon>Klebsiella pneumoniae complex</taxon>
    </lineage>
</organism>
<name>A0A378B804_KLEPN</name>
<dbReference type="AlphaFoldDB" id="A0A378B804"/>
<accession>A0A378B804</accession>